<dbReference type="CDD" id="cd12833">
    <property type="entry name" value="ZntB-like_1"/>
    <property type="match status" value="1"/>
</dbReference>
<dbReference type="SUPFAM" id="SSF144083">
    <property type="entry name" value="Magnesium transport protein CorA, transmembrane region"/>
    <property type="match status" value="1"/>
</dbReference>
<comment type="similarity">
    <text evidence="2">Belongs to the CorA metal ion transporter (MIT) (TC 1.A.35) family.</text>
</comment>
<evidence type="ECO:0000256" key="1">
    <source>
        <dbReference type="ARBA" id="ARBA00004651"/>
    </source>
</evidence>
<evidence type="ECO:0000256" key="10">
    <source>
        <dbReference type="ARBA" id="ARBA00023136"/>
    </source>
</evidence>
<evidence type="ECO:0000256" key="11">
    <source>
        <dbReference type="SAM" id="Coils"/>
    </source>
</evidence>
<keyword evidence="4" id="KW-1003">Cell membrane</keyword>
<dbReference type="InterPro" id="IPR045863">
    <property type="entry name" value="CorA_TM1_TM2"/>
</dbReference>
<evidence type="ECO:0000313" key="14">
    <source>
        <dbReference type="Proteomes" id="UP000597886"/>
    </source>
</evidence>
<dbReference type="Gene3D" id="1.20.58.340">
    <property type="entry name" value="Magnesium transport protein CorA, transmembrane region"/>
    <property type="match status" value="2"/>
</dbReference>
<organism evidence="13 14">
    <name type="scientific">Ruegeria atlantica</name>
    <dbReference type="NCBI Taxonomy" id="81569"/>
    <lineage>
        <taxon>Bacteria</taxon>
        <taxon>Pseudomonadati</taxon>
        <taxon>Pseudomonadota</taxon>
        <taxon>Alphaproteobacteria</taxon>
        <taxon>Rhodobacterales</taxon>
        <taxon>Roseobacteraceae</taxon>
        <taxon>Ruegeria</taxon>
    </lineage>
</organism>
<protein>
    <submittedName>
        <fullName evidence="13">Zinc transporter ZntB</fullName>
    </submittedName>
</protein>
<dbReference type="GO" id="GO:0050897">
    <property type="term" value="F:cobalt ion binding"/>
    <property type="evidence" value="ECO:0007669"/>
    <property type="project" value="TreeGrafter"/>
</dbReference>
<keyword evidence="11" id="KW-0175">Coiled coil</keyword>
<dbReference type="GO" id="GO:0015095">
    <property type="term" value="F:magnesium ion transmembrane transporter activity"/>
    <property type="evidence" value="ECO:0007669"/>
    <property type="project" value="TreeGrafter"/>
</dbReference>
<evidence type="ECO:0000313" key="13">
    <source>
        <dbReference type="EMBL" id="NOE19558.1"/>
    </source>
</evidence>
<evidence type="ECO:0000256" key="12">
    <source>
        <dbReference type="SAM" id="Phobius"/>
    </source>
</evidence>
<dbReference type="GO" id="GO:0000287">
    <property type="term" value="F:magnesium ion binding"/>
    <property type="evidence" value="ECO:0007669"/>
    <property type="project" value="TreeGrafter"/>
</dbReference>
<keyword evidence="8 12" id="KW-1133">Transmembrane helix</keyword>
<dbReference type="PANTHER" id="PTHR46494">
    <property type="entry name" value="CORA FAMILY METAL ION TRANSPORTER (EUROFUNG)"/>
    <property type="match status" value="1"/>
</dbReference>
<evidence type="ECO:0000256" key="4">
    <source>
        <dbReference type="ARBA" id="ARBA00022475"/>
    </source>
</evidence>
<accession>A0AA91BUX8</accession>
<evidence type="ECO:0000256" key="3">
    <source>
        <dbReference type="ARBA" id="ARBA00022448"/>
    </source>
</evidence>
<dbReference type="EMBL" id="WVRA01000006">
    <property type="protein sequence ID" value="NOE19558.1"/>
    <property type="molecule type" value="Genomic_DNA"/>
</dbReference>
<comment type="subcellular location">
    <subcellularLocation>
        <location evidence="1">Cell membrane</location>
        <topology evidence="1">Multi-pass membrane protein</topology>
    </subcellularLocation>
</comment>
<dbReference type="Proteomes" id="UP000597886">
    <property type="component" value="Unassembled WGS sequence"/>
</dbReference>
<feature type="transmembrane region" description="Helical" evidence="12">
    <location>
        <begin position="296"/>
        <end position="316"/>
    </location>
</feature>
<feature type="transmembrane region" description="Helical" evidence="12">
    <location>
        <begin position="263"/>
        <end position="284"/>
    </location>
</feature>
<gene>
    <name evidence="13" type="ORF">GS634_15635</name>
</gene>
<dbReference type="SUPFAM" id="SSF143865">
    <property type="entry name" value="CorA soluble domain-like"/>
    <property type="match status" value="1"/>
</dbReference>
<keyword evidence="6 12" id="KW-0812">Transmembrane</keyword>
<evidence type="ECO:0000256" key="9">
    <source>
        <dbReference type="ARBA" id="ARBA00023065"/>
    </source>
</evidence>
<dbReference type="AlphaFoldDB" id="A0AA91BUX8"/>
<dbReference type="InterPro" id="IPR002523">
    <property type="entry name" value="MgTranspt_CorA/ZnTranspt_ZntB"/>
</dbReference>
<name>A0AA91BUX8_9RHOB</name>
<evidence type="ECO:0000256" key="5">
    <source>
        <dbReference type="ARBA" id="ARBA00022519"/>
    </source>
</evidence>
<dbReference type="PANTHER" id="PTHR46494:SF3">
    <property type="entry name" value="ZINC TRANSPORT PROTEIN ZNTB"/>
    <property type="match status" value="1"/>
</dbReference>
<feature type="coiled-coil region" evidence="11">
    <location>
        <begin position="226"/>
        <end position="256"/>
    </location>
</feature>
<keyword evidence="9" id="KW-0406">Ion transport</keyword>
<keyword evidence="10 12" id="KW-0472">Membrane</keyword>
<comment type="caution">
    <text evidence="13">The sequence shown here is derived from an EMBL/GenBank/DDBJ whole genome shotgun (WGS) entry which is preliminary data.</text>
</comment>
<dbReference type="GO" id="GO:0005886">
    <property type="term" value="C:plasma membrane"/>
    <property type="evidence" value="ECO:0007669"/>
    <property type="project" value="UniProtKB-SubCell"/>
</dbReference>
<evidence type="ECO:0000256" key="2">
    <source>
        <dbReference type="ARBA" id="ARBA00009765"/>
    </source>
</evidence>
<keyword evidence="5" id="KW-0997">Cell inner membrane</keyword>
<dbReference type="RefSeq" id="WP_171331129.1">
    <property type="nucleotide sequence ID" value="NZ_WVRA01000006.1"/>
</dbReference>
<dbReference type="InterPro" id="IPR045861">
    <property type="entry name" value="CorA_cytoplasmic_dom"/>
</dbReference>
<keyword evidence="7" id="KW-0862">Zinc</keyword>
<keyword evidence="3" id="KW-0813">Transport</keyword>
<evidence type="ECO:0000256" key="6">
    <source>
        <dbReference type="ARBA" id="ARBA00022692"/>
    </source>
</evidence>
<dbReference type="Pfam" id="PF01544">
    <property type="entry name" value="CorA"/>
    <property type="match status" value="1"/>
</dbReference>
<proteinExistence type="inferred from homology"/>
<reference evidence="13" key="1">
    <citation type="submission" date="2019-12" db="EMBL/GenBank/DDBJ databases">
        <title>Ruegeria JWLKs population differentiation of coral mucus and skeleton niches.</title>
        <authorList>
            <person name="Luo D."/>
        </authorList>
    </citation>
    <scope>NUCLEOTIDE SEQUENCE</scope>
    <source>
        <strain evidence="13">HKCCD6181</strain>
    </source>
</reference>
<evidence type="ECO:0000256" key="7">
    <source>
        <dbReference type="ARBA" id="ARBA00022833"/>
    </source>
</evidence>
<sequence>MNTQTVSPICAFDIVAGQAVPVSSEWLEPFARQQNGYRWIHFDLADSGLRQWVSEQLPNIAAQALLQSETRPRCDLHEDGIILNLRGVNLNPDASPEDMVSLRLWATERTIVSARVRKVWVADSLRLKAESGTGPESVGAFLAELASGLTKRIEAVSLELEDETDSLEEVGLSGNEIKPESIARLRQTVIKLRRYISPQRDALDALSSLKSSVIHSDASVLVNETANRTRRTLEELDASRDRLTALQEQMDAEHANALARNGYLLSVVAAIFLPLGFLTGLFGVNIAGMPGLSAPFAFWALTLASVAIGIALYVVFKLSKWL</sequence>
<dbReference type="GO" id="GO:0015087">
    <property type="term" value="F:cobalt ion transmembrane transporter activity"/>
    <property type="evidence" value="ECO:0007669"/>
    <property type="project" value="TreeGrafter"/>
</dbReference>
<dbReference type="Gene3D" id="3.30.460.20">
    <property type="entry name" value="CorA soluble domain-like"/>
    <property type="match status" value="1"/>
</dbReference>
<evidence type="ECO:0000256" key="8">
    <source>
        <dbReference type="ARBA" id="ARBA00022989"/>
    </source>
</evidence>